<name>A0A6J5S6T6_9CAUD</name>
<gene>
    <name evidence="1" type="ORF">UFOVP1393_34</name>
</gene>
<dbReference type="EMBL" id="LR797338">
    <property type="protein sequence ID" value="CAB4204210.1"/>
    <property type="molecule type" value="Genomic_DNA"/>
</dbReference>
<organism evidence="1">
    <name type="scientific">uncultured Caudovirales phage</name>
    <dbReference type="NCBI Taxonomy" id="2100421"/>
    <lineage>
        <taxon>Viruses</taxon>
        <taxon>Duplodnaviria</taxon>
        <taxon>Heunggongvirae</taxon>
        <taxon>Uroviricota</taxon>
        <taxon>Caudoviricetes</taxon>
        <taxon>Peduoviridae</taxon>
        <taxon>Maltschvirus</taxon>
        <taxon>Maltschvirus maltsch</taxon>
    </lineage>
</organism>
<accession>A0A6J5S6T6</accession>
<evidence type="ECO:0000313" key="1">
    <source>
        <dbReference type="EMBL" id="CAB4204210.1"/>
    </source>
</evidence>
<reference evidence="1" key="1">
    <citation type="submission" date="2020-05" db="EMBL/GenBank/DDBJ databases">
        <authorList>
            <person name="Chiriac C."/>
            <person name="Salcher M."/>
            <person name="Ghai R."/>
            <person name="Kavagutti S V."/>
        </authorList>
    </citation>
    <scope>NUCLEOTIDE SEQUENCE</scope>
</reference>
<protein>
    <submittedName>
        <fullName evidence="1">Uncharacterized protein</fullName>
    </submittedName>
</protein>
<sequence>MTERRTNYLFTDMKNYKVEDLKLQFAKLGYKWQPFHIIGIRSDANVPDKFDDLIILVEKDNIVSFTGTTNPGTHWLKNLLNPKGAALLKPNQYLDTYKLDLHQGKYLALCQRKPVVVYRDANKNNFAEETVVTDTGLFGINIHRANPNAISSIIDKWSAGCQVLNNPTDFAFLIRRCKESGLKEFTYTLLKEF</sequence>
<proteinExistence type="predicted"/>